<comment type="caution">
    <text evidence="2">The sequence shown here is derived from an EMBL/GenBank/DDBJ whole genome shotgun (WGS) entry which is preliminary data.</text>
</comment>
<evidence type="ECO:0000259" key="1">
    <source>
        <dbReference type="Pfam" id="PF02602"/>
    </source>
</evidence>
<dbReference type="Proteomes" id="UP001620461">
    <property type="component" value="Unassembled WGS sequence"/>
</dbReference>
<sequence length="265" mass="28312">MDTGVRAHSSQSDALAGCAIVITRPAGTGASLARRIRALGAIPVMLPGLSLRPALDPVLAREQWRKAQHDDVLVFTSPAAVRYALALHACHTRATVIATGQGTASALRRHGIQAQVPSLRQDSEGILALSSLQPLQGRRVALVTAPEGRGLLQQQLAERGASLREVHVYRRGPPRLDRRHVQTVSALPERTCVLLSSAQAMKNLMERLPATAWRRLCRADAIASSERIAALADEMGFSRRRVAASAGPDDLLAAACESLSNDPAD</sequence>
<evidence type="ECO:0000313" key="2">
    <source>
        <dbReference type="EMBL" id="MFK2899959.1"/>
    </source>
</evidence>
<dbReference type="PANTHER" id="PTHR40082">
    <property type="entry name" value="BLR5956 PROTEIN"/>
    <property type="match status" value="1"/>
</dbReference>
<dbReference type="InterPro" id="IPR003754">
    <property type="entry name" value="4pyrrol_synth_uPrphyn_synth"/>
</dbReference>
<dbReference type="InterPro" id="IPR039793">
    <property type="entry name" value="UROS/Hem4"/>
</dbReference>
<name>A0ABW8JFV4_9GAMM</name>
<dbReference type="InterPro" id="IPR036108">
    <property type="entry name" value="4pyrrol_syn_uPrphyn_synt_sf"/>
</dbReference>
<protein>
    <submittedName>
        <fullName evidence="2">Uroporphyrinogen-III synthase</fullName>
    </submittedName>
</protein>
<feature type="domain" description="Tetrapyrrole biosynthesis uroporphyrinogen III synthase" evidence="1">
    <location>
        <begin position="31"/>
        <end position="252"/>
    </location>
</feature>
<dbReference type="PANTHER" id="PTHR40082:SF1">
    <property type="entry name" value="BLR5956 PROTEIN"/>
    <property type="match status" value="1"/>
</dbReference>
<dbReference type="CDD" id="cd06578">
    <property type="entry name" value="HemD"/>
    <property type="match status" value="1"/>
</dbReference>
<dbReference type="Gene3D" id="3.40.50.10090">
    <property type="match status" value="2"/>
</dbReference>
<reference evidence="2 3" key="1">
    <citation type="submission" date="2020-10" db="EMBL/GenBank/DDBJ databases">
        <title>Phylogeny of dyella-like bacteria.</title>
        <authorList>
            <person name="Fu J."/>
        </authorList>
    </citation>
    <scope>NUCLEOTIDE SEQUENCE [LARGE SCALE GENOMIC DNA]</scope>
    <source>
        <strain evidence="2 3">JP1</strain>
    </source>
</reference>
<proteinExistence type="predicted"/>
<organism evidence="2 3">
    <name type="scientific">Dyella jejuensis</name>
    <dbReference type="NCBI Taxonomy" id="1432009"/>
    <lineage>
        <taxon>Bacteria</taxon>
        <taxon>Pseudomonadati</taxon>
        <taxon>Pseudomonadota</taxon>
        <taxon>Gammaproteobacteria</taxon>
        <taxon>Lysobacterales</taxon>
        <taxon>Rhodanobacteraceae</taxon>
        <taxon>Dyella</taxon>
    </lineage>
</organism>
<keyword evidence="3" id="KW-1185">Reference proteome</keyword>
<gene>
    <name evidence="2" type="ORF">ISP15_06390</name>
</gene>
<dbReference type="SUPFAM" id="SSF69618">
    <property type="entry name" value="HemD-like"/>
    <property type="match status" value="1"/>
</dbReference>
<accession>A0ABW8JFV4</accession>
<dbReference type="EMBL" id="JADIKJ010000005">
    <property type="protein sequence ID" value="MFK2899959.1"/>
    <property type="molecule type" value="Genomic_DNA"/>
</dbReference>
<dbReference type="Pfam" id="PF02602">
    <property type="entry name" value="HEM4"/>
    <property type="match status" value="1"/>
</dbReference>
<evidence type="ECO:0000313" key="3">
    <source>
        <dbReference type="Proteomes" id="UP001620461"/>
    </source>
</evidence>